<proteinExistence type="inferred from homology"/>
<name>A0A0H3FMR5_KLEAK</name>
<evidence type="ECO:0000256" key="1">
    <source>
        <dbReference type="ARBA" id="ARBA00007059"/>
    </source>
</evidence>
<dbReference type="SUPFAM" id="SSF54786">
    <property type="entry name" value="YcfA/nrd intein domain"/>
    <property type="match status" value="1"/>
</dbReference>
<dbReference type="InterPro" id="IPR038612">
    <property type="entry name" value="YkfF-like_sf"/>
</dbReference>
<dbReference type="OrthoDB" id="6480897at2"/>
<comment type="similarity">
    <text evidence="1">Belongs to the UPF0401 family.</text>
</comment>
<gene>
    <name evidence="2" type="ordered locus">EAE_08855</name>
</gene>
<accession>A0A0H3FMR5</accession>
<dbReference type="GeneID" id="93309951"/>
<dbReference type="HOGENOM" id="CLU_182912_1_0_6"/>
<dbReference type="RefSeq" id="WP_015704097.1">
    <property type="nucleotide sequence ID" value="NC_015663.1"/>
</dbReference>
<protein>
    <recommendedName>
        <fullName evidence="4">DUF905 domain-containing protein</fullName>
    </recommendedName>
</protein>
<dbReference type="AlphaFoldDB" id="A0A0H3FMR5"/>
<dbReference type="KEGG" id="eae:EAE_08855"/>
<dbReference type="Gene3D" id="3.30.160.130">
    <property type="entry name" value="ykff protein like domains"/>
    <property type="match status" value="1"/>
</dbReference>
<dbReference type="InterPro" id="IPR009253">
    <property type="entry name" value="DUF905"/>
</dbReference>
<reference evidence="2 3" key="1">
    <citation type="journal article" date="2012" name="J. Bacteriol.">
        <title>Complete genome sequence of Enterobacter aerogenes KCTC 2190.</title>
        <authorList>
            <person name="Shin S.H."/>
            <person name="Kim S."/>
            <person name="Kim J.Y."/>
            <person name="Lee S."/>
            <person name="Um Y."/>
            <person name="Oh M.K."/>
            <person name="Kim Y.R."/>
            <person name="Lee J."/>
            <person name="Yang K.S."/>
        </authorList>
    </citation>
    <scope>NUCLEOTIDE SEQUENCE [LARGE SCALE GENOMIC DNA]</scope>
    <source>
        <strain evidence="2 3">KCTC 2190</strain>
    </source>
</reference>
<evidence type="ECO:0000313" key="2">
    <source>
        <dbReference type="EMBL" id="AEG96693.1"/>
    </source>
</evidence>
<dbReference type="Pfam" id="PF06006">
    <property type="entry name" value="DUF905"/>
    <property type="match status" value="1"/>
</dbReference>
<keyword evidence="3" id="KW-1185">Reference proteome</keyword>
<dbReference type="EMBL" id="CP002824">
    <property type="protein sequence ID" value="AEG96693.1"/>
    <property type="molecule type" value="Genomic_DNA"/>
</dbReference>
<dbReference type="eggNOG" id="ENOG50332RS">
    <property type="taxonomic scope" value="Bacteria"/>
</dbReference>
<evidence type="ECO:0008006" key="4">
    <source>
        <dbReference type="Google" id="ProtNLM"/>
    </source>
</evidence>
<dbReference type="PATRIC" id="fig|1028307.3.peg.1766"/>
<organism evidence="2 3">
    <name type="scientific">Klebsiella aerogenes (strain ATCC 13048 / DSM 30053 / CCUG 1429 / JCM 1235 / KCTC 2190 / NBRC 13534 / NCIMB 10102 / NCTC 10006 / CDC 819-56)</name>
    <name type="common">Enterobacter aerogenes</name>
    <dbReference type="NCBI Taxonomy" id="1028307"/>
    <lineage>
        <taxon>Bacteria</taxon>
        <taxon>Pseudomonadati</taxon>
        <taxon>Pseudomonadota</taxon>
        <taxon>Gammaproteobacteria</taxon>
        <taxon>Enterobacterales</taxon>
        <taxon>Enterobacteriaceae</taxon>
        <taxon>Klebsiella/Raoultella group</taxon>
        <taxon>Klebsiella</taxon>
    </lineage>
</organism>
<sequence>MRNHQVPSLPQGTFTRAQAEAIAAAYINIAIEDDQGTHFRLVIRDTDNMLIWRDWNFAPEAGVMLNRYIASNGIPVPPAADDN</sequence>
<evidence type="ECO:0000313" key="3">
    <source>
        <dbReference type="Proteomes" id="UP000008881"/>
    </source>
</evidence>
<dbReference type="Proteomes" id="UP000008881">
    <property type="component" value="Chromosome"/>
</dbReference>